<evidence type="ECO:0000259" key="11">
    <source>
        <dbReference type="PROSITE" id="PS50850"/>
    </source>
</evidence>
<dbReference type="Proteomes" id="UP000199494">
    <property type="component" value="Unassembled WGS sequence"/>
</dbReference>
<dbReference type="PANTHER" id="PTHR43528:SF1">
    <property type="entry name" value="ALPHA-KETOGLUTARATE PERMEASE"/>
    <property type="match status" value="1"/>
</dbReference>
<comment type="function">
    <text evidence="9">May be a proton symporter involved in the uptake of osmolytes such as proline and glycine betaine.</text>
</comment>
<dbReference type="InterPro" id="IPR011701">
    <property type="entry name" value="MFS"/>
</dbReference>
<reference evidence="12 13" key="1">
    <citation type="submission" date="2016-10" db="EMBL/GenBank/DDBJ databases">
        <authorList>
            <person name="de Groot N.N."/>
        </authorList>
    </citation>
    <scope>NUCLEOTIDE SEQUENCE [LARGE SCALE GENOMIC DNA]</scope>
    <source>
        <strain evidence="12 13">CGMCC 4.5506</strain>
    </source>
</reference>
<dbReference type="OrthoDB" id="8953821at2"/>
<evidence type="ECO:0000256" key="2">
    <source>
        <dbReference type="ARBA" id="ARBA00008240"/>
    </source>
</evidence>
<keyword evidence="13" id="KW-1185">Reference proteome</keyword>
<keyword evidence="4" id="KW-1003">Cell membrane</keyword>
<gene>
    <name evidence="12" type="ORF">SAMN05421630_113165</name>
</gene>
<keyword evidence="7" id="KW-1133">Transmembrane helix</keyword>
<keyword evidence="8" id="KW-0472">Membrane</keyword>
<dbReference type="PROSITE" id="PS00217">
    <property type="entry name" value="SUGAR_TRANSPORT_2"/>
    <property type="match status" value="1"/>
</dbReference>
<dbReference type="GO" id="GO:0015293">
    <property type="term" value="F:symporter activity"/>
    <property type="evidence" value="ECO:0007669"/>
    <property type="project" value="UniProtKB-KW"/>
</dbReference>
<dbReference type="Pfam" id="PF07690">
    <property type="entry name" value="MFS_1"/>
    <property type="match status" value="1"/>
</dbReference>
<dbReference type="InterPro" id="IPR051084">
    <property type="entry name" value="H+-coupled_symporters"/>
</dbReference>
<dbReference type="SUPFAM" id="SSF103473">
    <property type="entry name" value="MFS general substrate transporter"/>
    <property type="match status" value="1"/>
</dbReference>
<evidence type="ECO:0000256" key="8">
    <source>
        <dbReference type="ARBA" id="ARBA00023136"/>
    </source>
</evidence>
<keyword evidence="5" id="KW-0812">Transmembrane</keyword>
<feature type="domain" description="Major facilitator superfamily (MFS) profile" evidence="11">
    <location>
        <begin position="12"/>
        <end position="420"/>
    </location>
</feature>
<dbReference type="KEGG" id="pmad:BAY61_21015"/>
<dbReference type="InterPro" id="IPR036259">
    <property type="entry name" value="MFS_trans_sf"/>
</dbReference>
<proteinExistence type="inferred from homology"/>
<comment type="subcellular location">
    <subcellularLocation>
        <location evidence="1">Cell membrane</location>
        <topology evidence="1">Multi-pass membrane protein</topology>
    </subcellularLocation>
</comment>
<evidence type="ECO:0000256" key="6">
    <source>
        <dbReference type="ARBA" id="ARBA00022847"/>
    </source>
</evidence>
<evidence type="ECO:0000256" key="1">
    <source>
        <dbReference type="ARBA" id="ARBA00004651"/>
    </source>
</evidence>
<protein>
    <recommendedName>
        <fullName evidence="10">Putative proline/betaine transporter</fullName>
    </recommendedName>
</protein>
<accession>A0A222VT12</accession>
<dbReference type="AlphaFoldDB" id="A0A222VT12"/>
<comment type="similarity">
    <text evidence="2">Belongs to the major facilitator superfamily. Metabolite:H+ Symporter (MHS) family (TC 2.A.1.6) family.</text>
</comment>
<organism evidence="12 13">
    <name type="scientific">Prauserella marina</name>
    <dbReference type="NCBI Taxonomy" id="530584"/>
    <lineage>
        <taxon>Bacteria</taxon>
        <taxon>Bacillati</taxon>
        <taxon>Actinomycetota</taxon>
        <taxon>Actinomycetes</taxon>
        <taxon>Pseudonocardiales</taxon>
        <taxon>Pseudonocardiaceae</taxon>
        <taxon>Prauserella</taxon>
    </lineage>
</organism>
<evidence type="ECO:0000313" key="13">
    <source>
        <dbReference type="Proteomes" id="UP000199494"/>
    </source>
</evidence>
<evidence type="ECO:0000313" key="12">
    <source>
        <dbReference type="EMBL" id="SDD86052.1"/>
    </source>
</evidence>
<evidence type="ECO:0000256" key="4">
    <source>
        <dbReference type="ARBA" id="ARBA00022475"/>
    </source>
</evidence>
<dbReference type="PROSITE" id="PS50850">
    <property type="entry name" value="MFS"/>
    <property type="match status" value="1"/>
</dbReference>
<evidence type="ECO:0000256" key="3">
    <source>
        <dbReference type="ARBA" id="ARBA00022448"/>
    </source>
</evidence>
<sequence>MAATTKANSRKATVAGAIGNFIEWFDYSIYGFMAVTISTVFFPGDDPTAALLATFGVFALPVITRPLGGVVFARFGDRIGRKKTLALVLILMSASTGAIGLIPSYATIGVTAPILLILARIVQGFSAGGEYAGGAALIAESVPAKRRGLMVSLMPSSTGLGLLAGSLFSFVLAGALTADQLQSWGWRVGFLVAIPLGLVGLYIRLRLEETSAFQELAESDELASSPVKETLRTQLGNVGKVAGIALGQTVCYYVVLVYTPTFLRTELGYSPSDSLIATSLAIAVYVVTIPVAGHLSDRIGRKPLLFAGSVAMLVLIFPTFLIMEGASLPLIATLQVLAGGLALGCYTGPLVCTWVELFPTRVRYTGVSLGFNLSVIASVSSPFVLTWLISTTGSDLMPAWYVAIAVAISLLTLFVVPETAPAKGGHDHITPAADDEEATTPGRAGS</sequence>
<dbReference type="Gene3D" id="1.20.1250.20">
    <property type="entry name" value="MFS general substrate transporter like domains"/>
    <property type="match status" value="1"/>
</dbReference>
<keyword evidence="6" id="KW-0769">Symport</keyword>
<evidence type="ECO:0000256" key="7">
    <source>
        <dbReference type="ARBA" id="ARBA00022989"/>
    </source>
</evidence>
<evidence type="ECO:0000256" key="10">
    <source>
        <dbReference type="ARBA" id="ARBA00039918"/>
    </source>
</evidence>
<dbReference type="InterPro" id="IPR005829">
    <property type="entry name" value="Sugar_transporter_CS"/>
</dbReference>
<dbReference type="InterPro" id="IPR020846">
    <property type="entry name" value="MFS_dom"/>
</dbReference>
<dbReference type="GO" id="GO:0005886">
    <property type="term" value="C:plasma membrane"/>
    <property type="evidence" value="ECO:0007669"/>
    <property type="project" value="UniProtKB-SubCell"/>
</dbReference>
<evidence type="ECO:0000256" key="5">
    <source>
        <dbReference type="ARBA" id="ARBA00022692"/>
    </source>
</evidence>
<name>A0A222VT12_9PSEU</name>
<dbReference type="PANTHER" id="PTHR43528">
    <property type="entry name" value="ALPHA-KETOGLUTARATE PERMEASE"/>
    <property type="match status" value="1"/>
</dbReference>
<keyword evidence="3" id="KW-0813">Transport</keyword>
<evidence type="ECO:0000256" key="9">
    <source>
        <dbReference type="ARBA" id="ARBA00037295"/>
    </source>
</evidence>
<dbReference type="RefSeq" id="WP_091810141.1">
    <property type="nucleotide sequence ID" value="NZ_CP016353.1"/>
</dbReference>
<dbReference type="STRING" id="530584.SAMN05421630_113165"/>
<dbReference type="FunFam" id="1.20.1250.20:FF:000001">
    <property type="entry name" value="Dicarboxylate MFS transporter"/>
    <property type="match status" value="1"/>
</dbReference>
<dbReference type="EMBL" id="FMZE01000013">
    <property type="protein sequence ID" value="SDD86052.1"/>
    <property type="molecule type" value="Genomic_DNA"/>
</dbReference>